<protein>
    <recommendedName>
        <fullName evidence="6">Peptidase S9 prolyl oligopeptidase catalytic domain-containing protein</fullName>
    </recommendedName>
</protein>
<proteinExistence type="predicted"/>
<dbReference type="VEuPathDB" id="FungiDB:FOC4_g10007721"/>
<dbReference type="VEuPathDB" id="FungiDB:FOXG_11803"/>
<feature type="domain" description="Peptidase S9 prolyl oligopeptidase catalytic" evidence="2">
    <location>
        <begin position="239"/>
        <end position="321"/>
    </location>
</feature>
<dbReference type="GO" id="GO:0008236">
    <property type="term" value="F:serine-type peptidase activity"/>
    <property type="evidence" value="ECO:0007669"/>
    <property type="project" value="InterPro"/>
</dbReference>
<dbReference type="SUPFAM" id="SSF53474">
    <property type="entry name" value="alpha/beta-Hydrolases"/>
    <property type="match status" value="1"/>
</dbReference>
<evidence type="ECO:0000313" key="5">
    <source>
        <dbReference type="Proteomes" id="UP000219369"/>
    </source>
</evidence>
<dbReference type="VEuPathDB" id="FungiDB:FOZG_11926"/>
<feature type="domain" description="BD-FAE-like" evidence="3">
    <location>
        <begin position="23"/>
        <end position="141"/>
    </location>
</feature>
<dbReference type="InterPro" id="IPR001375">
    <property type="entry name" value="Peptidase_S9_cat"/>
</dbReference>
<evidence type="ECO:0000313" key="4">
    <source>
        <dbReference type="EMBL" id="SCO78493.1"/>
    </source>
</evidence>
<gene>
    <name evidence="4" type="ORF">FRV6_02706</name>
</gene>
<dbReference type="VEuPathDB" id="FungiDB:HZS61_016833"/>
<reference evidence="5" key="1">
    <citation type="submission" date="2016-09" db="EMBL/GenBank/DDBJ databases">
        <authorList>
            <person name="Guldener U."/>
        </authorList>
    </citation>
    <scope>NUCLEOTIDE SEQUENCE [LARGE SCALE GENOMIC DNA]</scope>
    <source>
        <strain evidence="5">V64-1</strain>
    </source>
</reference>
<accession>A0A2H3T9T6</accession>
<dbReference type="Pfam" id="PF20434">
    <property type="entry name" value="BD-FAE"/>
    <property type="match status" value="1"/>
</dbReference>
<dbReference type="Pfam" id="PF00326">
    <property type="entry name" value="Peptidase_S9"/>
    <property type="match status" value="1"/>
</dbReference>
<evidence type="ECO:0008006" key="6">
    <source>
        <dbReference type="Google" id="ProtNLM"/>
    </source>
</evidence>
<dbReference type="VEuPathDB" id="FungiDB:FOC1_g10003289"/>
<dbReference type="PANTHER" id="PTHR48081">
    <property type="entry name" value="AB HYDROLASE SUPERFAMILY PROTEIN C4A8.06C"/>
    <property type="match status" value="1"/>
</dbReference>
<dbReference type="OrthoDB" id="19653at2759"/>
<dbReference type="VEuPathDB" id="FungiDB:FOIG_14973"/>
<dbReference type="Proteomes" id="UP000219369">
    <property type="component" value="Unassembled WGS sequence"/>
</dbReference>
<dbReference type="InterPro" id="IPR050300">
    <property type="entry name" value="GDXG_lipolytic_enzyme"/>
</dbReference>
<dbReference type="VEuPathDB" id="FungiDB:FOMG_14114"/>
<organism evidence="4 5">
    <name type="scientific">Fusarium oxysporum</name>
    <name type="common">Fusarium vascular wilt</name>
    <dbReference type="NCBI Taxonomy" id="5507"/>
    <lineage>
        <taxon>Eukaryota</taxon>
        <taxon>Fungi</taxon>
        <taxon>Dikarya</taxon>
        <taxon>Ascomycota</taxon>
        <taxon>Pezizomycotina</taxon>
        <taxon>Sordariomycetes</taxon>
        <taxon>Hypocreomycetidae</taxon>
        <taxon>Hypocreales</taxon>
        <taxon>Nectriaceae</taxon>
        <taxon>Fusarium</taxon>
        <taxon>Fusarium oxysporum species complex</taxon>
    </lineage>
</organism>
<dbReference type="EMBL" id="FMJY01000002">
    <property type="protein sequence ID" value="SCO78493.1"/>
    <property type="molecule type" value="Genomic_DNA"/>
</dbReference>
<keyword evidence="1" id="KW-0378">Hydrolase</keyword>
<sequence length="325" mass="36111">MSALSHFSSVYKQVDGEEITALIYLPNPAIHMSQPCPVIINIHGGAFIVGSARMVNQDQIQYCLERGWITVVPNHRLCPGVDLLEGPITDCRDLLSWIYDKGLEKEIVENSPPNTNIRIDYDLVFASGTSSGGHLSLCLGFDVPRPPAAIFDIYGPCYFQHPFWKSKLAHIASKIPEGLSSEFKNQVYQQRPIPIEAGFSLEGQAKANGPDFNDPRQAFCLSSIADGRLLDVVFPSDDWQKVDPLLNISQSFPPTFIVHGEADTMVPLELSLELYSALQRSGVECGMRVIPGEEHTFAAKMKKGSQTWDFHLEGYAFLESIIQKK</sequence>
<dbReference type="GO" id="GO:0006508">
    <property type="term" value="P:proteolysis"/>
    <property type="evidence" value="ECO:0007669"/>
    <property type="project" value="InterPro"/>
</dbReference>
<dbReference type="AlphaFoldDB" id="A0A2H3T9T6"/>
<evidence type="ECO:0000259" key="2">
    <source>
        <dbReference type="Pfam" id="PF00326"/>
    </source>
</evidence>
<name>A0A2H3T9T6_FUSOX</name>
<dbReference type="PANTHER" id="PTHR48081:SF3">
    <property type="entry name" value="ALPHA_BETA HYDROLASE FOLD-3 DOMAIN-CONTAINING PROTEIN"/>
    <property type="match status" value="1"/>
</dbReference>
<evidence type="ECO:0000256" key="1">
    <source>
        <dbReference type="ARBA" id="ARBA00022801"/>
    </source>
</evidence>
<dbReference type="InterPro" id="IPR049492">
    <property type="entry name" value="BD-FAE-like_dom"/>
</dbReference>
<dbReference type="Gene3D" id="3.40.50.1820">
    <property type="entry name" value="alpha/beta hydrolase"/>
    <property type="match status" value="1"/>
</dbReference>
<dbReference type="InterPro" id="IPR029058">
    <property type="entry name" value="AB_hydrolase_fold"/>
</dbReference>
<evidence type="ECO:0000259" key="3">
    <source>
        <dbReference type="Pfam" id="PF20434"/>
    </source>
</evidence>